<dbReference type="PANTHER" id="PTHR43440:SF1">
    <property type="entry name" value="UREASE"/>
    <property type="match status" value="1"/>
</dbReference>
<feature type="binding site" evidence="7">
    <location>
        <position position="436"/>
    </location>
    <ligand>
        <name>Ni(2+)</name>
        <dbReference type="ChEBI" id="CHEBI:49786"/>
        <label>1</label>
    </ligand>
</feature>
<evidence type="ECO:0000313" key="13">
    <source>
        <dbReference type="Proteomes" id="UP000019335"/>
    </source>
</evidence>
<accession>W7UAV2</accession>
<feature type="region of interest" description="Disordered" evidence="10">
    <location>
        <begin position="267"/>
        <end position="290"/>
    </location>
</feature>
<dbReference type="UniPathway" id="UPA00258">
    <property type="reaction ID" value="UER00370"/>
</dbReference>
<dbReference type="InterPro" id="IPR017951">
    <property type="entry name" value="Urease_asu_c"/>
</dbReference>
<dbReference type="Gene3D" id="3.30.280.10">
    <property type="entry name" value="Urease, gamma-like subunit"/>
    <property type="match status" value="1"/>
</dbReference>
<dbReference type="InterPro" id="IPR002026">
    <property type="entry name" value="Urease_gamma/gamma-beta_su"/>
</dbReference>
<evidence type="ECO:0000256" key="5">
    <source>
        <dbReference type="ARBA" id="ARBA00022801"/>
    </source>
</evidence>
<feature type="binding site" description="via carbamate group" evidence="7">
    <location>
        <position position="517"/>
    </location>
    <ligand>
        <name>Ni(2+)</name>
        <dbReference type="ChEBI" id="CHEBI:49786"/>
        <label>2</label>
    </ligand>
</feature>
<evidence type="ECO:0000256" key="8">
    <source>
        <dbReference type="PIRSR" id="PIRSR611612-52"/>
    </source>
</evidence>
<dbReference type="SUPFAM" id="SSF54111">
    <property type="entry name" value="Urease, gamma-subunit"/>
    <property type="match status" value="1"/>
</dbReference>
<keyword evidence="3 7" id="KW-0533">Nickel</keyword>
<dbReference type="InterPro" id="IPR005848">
    <property type="entry name" value="Urease_asu"/>
</dbReference>
<evidence type="ECO:0000313" key="12">
    <source>
        <dbReference type="EMBL" id="EWM30074.1"/>
    </source>
</evidence>
<evidence type="ECO:0000256" key="6">
    <source>
        <dbReference type="PIRSR" id="PIRSR611612-50"/>
    </source>
</evidence>
<dbReference type="PRINTS" id="PR01752">
    <property type="entry name" value="UREASE"/>
</dbReference>
<dbReference type="NCBIfam" id="TIGR00193">
    <property type="entry name" value="urease_gam"/>
    <property type="match status" value="1"/>
</dbReference>
<dbReference type="Proteomes" id="UP000019335">
    <property type="component" value="Chromosome 1"/>
</dbReference>
<protein>
    <recommendedName>
        <fullName evidence="2">urease</fullName>
        <ecNumber evidence="2">3.5.1.5</ecNumber>
    </recommendedName>
</protein>
<evidence type="ECO:0000256" key="1">
    <source>
        <dbReference type="ARBA" id="ARBA00004897"/>
    </source>
</evidence>
<evidence type="ECO:0000256" key="4">
    <source>
        <dbReference type="ARBA" id="ARBA00022723"/>
    </source>
</evidence>
<comment type="pathway">
    <text evidence="1">Nitrogen metabolism; urea degradation; CO(2) and NH(3) from urea (urease route): step 1/1.</text>
</comment>
<reference evidence="12 13" key="1">
    <citation type="journal article" date="2014" name="Mol. Plant">
        <title>Chromosome Scale Genome Assembly and Transcriptome Profiling of Nannochloropsis gaditana in Nitrogen Depletion.</title>
        <authorList>
            <person name="Corteggiani Carpinelli E."/>
            <person name="Telatin A."/>
            <person name="Vitulo N."/>
            <person name="Forcato C."/>
            <person name="D'Angelo M."/>
            <person name="Schiavon R."/>
            <person name="Vezzi A."/>
            <person name="Giacometti G.M."/>
            <person name="Morosinotto T."/>
            <person name="Valle G."/>
        </authorList>
    </citation>
    <scope>NUCLEOTIDE SEQUENCE [LARGE SCALE GENOMIC DNA]</scope>
    <source>
        <strain evidence="12 13">B-31</strain>
    </source>
</reference>
<feature type="domain" description="Urease" evidence="11">
    <location>
        <begin position="429"/>
        <end position="887"/>
    </location>
</feature>
<dbReference type="MEROPS" id="M38.982"/>
<feature type="binding site" evidence="7">
    <location>
        <position position="546"/>
    </location>
    <ligand>
        <name>Ni(2+)</name>
        <dbReference type="ChEBI" id="CHEBI:49786"/>
        <label>2</label>
    </ligand>
</feature>
<dbReference type="InterPro" id="IPR029754">
    <property type="entry name" value="Urease_Ni-bd"/>
</dbReference>
<dbReference type="GO" id="GO:0016151">
    <property type="term" value="F:nickel cation binding"/>
    <property type="evidence" value="ECO:0007669"/>
    <property type="project" value="InterPro"/>
</dbReference>
<dbReference type="HAMAP" id="MF_01953">
    <property type="entry name" value="Urease_alpha"/>
    <property type="match status" value="1"/>
</dbReference>
<dbReference type="NCBIfam" id="TIGR01792">
    <property type="entry name" value="urease_alph"/>
    <property type="match status" value="1"/>
</dbReference>
<comment type="cofactor">
    <cofactor evidence="7">
        <name>Ni cation</name>
        <dbReference type="ChEBI" id="CHEBI:25516"/>
    </cofactor>
    <text evidence="7">Binds 2 nickel ions per subunit.</text>
</comment>
<dbReference type="GO" id="GO:0043419">
    <property type="term" value="P:urea catabolic process"/>
    <property type="evidence" value="ECO:0007669"/>
    <property type="project" value="UniProtKB-UniPathway"/>
</dbReference>
<dbReference type="NCBIfam" id="TIGR00192">
    <property type="entry name" value="urease_beta"/>
    <property type="match status" value="1"/>
</dbReference>
<feature type="binding site" evidence="7">
    <location>
        <position position="434"/>
    </location>
    <ligand>
        <name>Ni(2+)</name>
        <dbReference type="ChEBI" id="CHEBI:49786"/>
        <label>1</label>
    </ligand>
</feature>
<feature type="binding site" evidence="7">
    <location>
        <position position="660"/>
    </location>
    <ligand>
        <name>Ni(2+)</name>
        <dbReference type="ChEBI" id="CHEBI:49786"/>
        <label>1</label>
    </ligand>
</feature>
<organism evidence="12 13">
    <name type="scientific">Nannochloropsis gaditana</name>
    <dbReference type="NCBI Taxonomy" id="72520"/>
    <lineage>
        <taxon>Eukaryota</taxon>
        <taxon>Sar</taxon>
        <taxon>Stramenopiles</taxon>
        <taxon>Ochrophyta</taxon>
        <taxon>Eustigmatophyceae</taxon>
        <taxon>Eustigmatales</taxon>
        <taxon>Monodopsidaceae</taxon>
        <taxon>Nannochloropsis</taxon>
    </lineage>
</organism>
<dbReference type="Gene3D" id="2.10.150.10">
    <property type="entry name" value="Urease, beta subunit"/>
    <property type="match status" value="1"/>
</dbReference>
<dbReference type="Pfam" id="PF00449">
    <property type="entry name" value="Urease_alpha"/>
    <property type="match status" value="1"/>
</dbReference>
<keyword evidence="4 7" id="KW-0479">Metal-binding</keyword>
<dbReference type="PANTHER" id="PTHR43440">
    <property type="entry name" value="UREASE"/>
    <property type="match status" value="1"/>
</dbReference>
<dbReference type="FunFam" id="3.30.280.10:FF:000001">
    <property type="entry name" value="Urease subunit alpha"/>
    <property type="match status" value="1"/>
</dbReference>
<dbReference type="Pfam" id="PF00699">
    <property type="entry name" value="Urease_beta"/>
    <property type="match status" value="1"/>
</dbReference>
<dbReference type="InterPro" id="IPR036461">
    <property type="entry name" value="Urease_betasu_sf"/>
</dbReference>
<comment type="PTM">
    <text evidence="6">Carbamylation allows a single lysine to coordinate two nickel ions.</text>
</comment>
<dbReference type="Gene3D" id="3.20.20.140">
    <property type="entry name" value="Metal-dependent hydrolases"/>
    <property type="match status" value="1"/>
</dbReference>
<evidence type="ECO:0000256" key="3">
    <source>
        <dbReference type="ARBA" id="ARBA00022596"/>
    </source>
</evidence>
<dbReference type="InterPro" id="IPR017950">
    <property type="entry name" value="Urease_AS"/>
</dbReference>
<dbReference type="CDD" id="cd00390">
    <property type="entry name" value="Urease_gamma"/>
    <property type="match status" value="1"/>
</dbReference>
<dbReference type="Gene3D" id="2.30.40.10">
    <property type="entry name" value="Urease, subunit C, domain 1"/>
    <property type="match status" value="1"/>
</dbReference>
<evidence type="ECO:0000256" key="2">
    <source>
        <dbReference type="ARBA" id="ARBA00012934"/>
    </source>
</evidence>
<dbReference type="SUPFAM" id="SSF51278">
    <property type="entry name" value="Urease, beta-subunit"/>
    <property type="match status" value="1"/>
</dbReference>
<dbReference type="PROSITE" id="PS01120">
    <property type="entry name" value="UREASE_1"/>
    <property type="match status" value="1"/>
</dbReference>
<dbReference type="Pfam" id="PF00547">
    <property type="entry name" value="Urease_gamma"/>
    <property type="match status" value="1"/>
</dbReference>
<dbReference type="EC" id="3.5.1.5" evidence="2"/>
<dbReference type="AlphaFoldDB" id="W7UAV2"/>
<dbReference type="InterPro" id="IPR002019">
    <property type="entry name" value="Urease_beta-like"/>
</dbReference>
<dbReference type="PROSITE" id="PS51368">
    <property type="entry name" value="UREASE_3"/>
    <property type="match status" value="1"/>
</dbReference>
<dbReference type="InterPro" id="IPR006680">
    <property type="entry name" value="Amidohydro-rel"/>
</dbReference>
<dbReference type="InterPro" id="IPR050112">
    <property type="entry name" value="Urease_alpha_subunit"/>
</dbReference>
<evidence type="ECO:0000259" key="11">
    <source>
        <dbReference type="PROSITE" id="PS51368"/>
    </source>
</evidence>
<dbReference type="Pfam" id="PF01979">
    <property type="entry name" value="Amidohydro_1"/>
    <property type="match status" value="1"/>
</dbReference>
<dbReference type="NCBIfam" id="NF009671">
    <property type="entry name" value="PRK13192.1"/>
    <property type="match status" value="1"/>
</dbReference>
<evidence type="ECO:0000256" key="10">
    <source>
        <dbReference type="SAM" id="MobiDB-lite"/>
    </source>
</evidence>
<comment type="caution">
    <text evidence="12">The sequence shown here is derived from an EMBL/GenBank/DDBJ whole genome shotgun (WGS) entry which is preliminary data.</text>
</comment>
<gene>
    <name evidence="12" type="ORF">Naga_100173g2</name>
</gene>
<dbReference type="NCBIfam" id="NF009686">
    <property type="entry name" value="PRK13207.1"/>
    <property type="match status" value="1"/>
</dbReference>
<dbReference type="SUPFAM" id="SSF51338">
    <property type="entry name" value="Composite domain of metallo-dependent hydrolases"/>
    <property type="match status" value="2"/>
</dbReference>
<dbReference type="EMBL" id="AZIL01000064">
    <property type="protein sequence ID" value="EWM30074.1"/>
    <property type="molecule type" value="Genomic_DNA"/>
</dbReference>
<dbReference type="PROSITE" id="PS00145">
    <property type="entry name" value="UREASE_2"/>
    <property type="match status" value="1"/>
</dbReference>
<dbReference type="GO" id="GO:0009039">
    <property type="term" value="F:urease activity"/>
    <property type="evidence" value="ECO:0007669"/>
    <property type="project" value="UniProtKB-EC"/>
</dbReference>
<evidence type="ECO:0000256" key="9">
    <source>
        <dbReference type="PROSITE-ProRule" id="PRU00700"/>
    </source>
</evidence>
<evidence type="ECO:0000256" key="7">
    <source>
        <dbReference type="PIRSR" id="PIRSR611612-51"/>
    </source>
</evidence>
<dbReference type="InterPro" id="IPR036463">
    <property type="entry name" value="Urease_gamma_sf"/>
</dbReference>
<dbReference type="SUPFAM" id="SSF51556">
    <property type="entry name" value="Metallo-dependent hydrolases"/>
    <property type="match status" value="1"/>
</dbReference>
<feature type="binding site" evidence="9">
    <location>
        <position position="519"/>
    </location>
    <ligand>
        <name>substrate</name>
    </ligand>
</feature>
<feature type="compositionally biased region" description="Acidic residues" evidence="10">
    <location>
        <begin position="271"/>
        <end position="285"/>
    </location>
</feature>
<keyword evidence="13" id="KW-1185">Reference proteome</keyword>
<dbReference type="InterPro" id="IPR011059">
    <property type="entry name" value="Metal-dep_hydrolase_composite"/>
</dbReference>
<dbReference type="OrthoDB" id="1708534at2759"/>
<dbReference type="GO" id="GO:0035550">
    <property type="term" value="C:urease complex"/>
    <property type="evidence" value="ECO:0007669"/>
    <property type="project" value="InterPro"/>
</dbReference>
<dbReference type="InterPro" id="IPR011612">
    <property type="entry name" value="Urease_alpha_N_dom"/>
</dbReference>
<dbReference type="CDD" id="cd00375">
    <property type="entry name" value="Urease_alpha"/>
    <property type="match status" value="1"/>
</dbReference>
<dbReference type="CDD" id="cd00407">
    <property type="entry name" value="Urease_beta"/>
    <property type="match status" value="1"/>
</dbReference>
<keyword evidence="5 9" id="KW-0378">Hydrolase</keyword>
<feature type="region of interest" description="Disordered" evidence="10">
    <location>
        <begin position="683"/>
        <end position="710"/>
    </location>
</feature>
<proteinExistence type="inferred from homology"/>
<name>W7UAV2_9STRA</name>
<feature type="active site" description="Proton donor" evidence="8 9">
    <location>
        <position position="620"/>
    </location>
</feature>
<feature type="modified residue" description="N6-carboxylysine" evidence="6">
    <location>
        <position position="517"/>
    </location>
</feature>
<dbReference type="InterPro" id="IPR032466">
    <property type="entry name" value="Metal_Hydrolase"/>
</dbReference>
<feature type="binding site" evidence="7">
    <location>
        <position position="572"/>
    </location>
    <ligand>
        <name>Ni(2+)</name>
        <dbReference type="ChEBI" id="CHEBI:49786"/>
        <label>2</label>
    </ligand>
</feature>
<sequence>MRLSPREVDKLLLQQVGLLAQRRLARGLRLNHPECTALIATVLIEMMRDGNKTCAELMDLGRCILGHRQVLPGIACMVEEIQIEGTFPDGTKLVTVHEPISRLDGELQLALYGSFLPIPSLDLFTPPSSAYLEGGEGKEEAEQEEEEALGHFLTPPGATWNVNEGREITALRVTNMADRPIQVGSHYHFIETNPYLCFDRARAYGKRLNILAGTAVRFEPGETKTVALVEIAGKKVVRGGNSLCDGPVEAGKIAGIVEGLMKKGFLHEPQDEGEEGAEGGKEDEGEGRKRRKTNVLAPLTVCRAHYSHFYGPSVGDVVRLGDTALYVRVERDLTWPVGDECKFGGGKVIREGMGQATLETETCLETVLTNALVVDYTGIYKADVGLRGHRIVGIGKAGNPDMMANVTPGMVIGVGTDVIAAEGMILTAGGMDAHVHFICPQQADDALASGVTTFVGGGTGPSTGTKATTCTPAPAHVAFMLQSTDSIPLNIGLTGKGNTSRPEGLEAVVEAGAIGLKLHEDWGTTPAAIDCCLGVAERMDVQVTIHTDTLNEAGCVEHSIAAFKGRTIHTYHSEGAGGGHAPDIISVCGEPNVLPSSTNPTKPYTKNTVDEHVDMLMVCHHLDSCIPEDVAFADSRIRGETIAAEDILHDLGAISIISSDSQAMGRVGEVITRTWQTAHKMRLQRGQLQEDQEREEEWTRQEEGNGWALPPGVTTENFRVRRYVAKYTINPAIAHGMSHVIGSVEVGKWADLVLWSPAFFGAKPEMVLKGGVVAWSQMGDANGSIPTPEPVIMRPMYGATPGGLGEACLAFVSQKSVETGRASALGLRKRVEAVRGNRMVGKRDMKLNDALPKIKVDPETFRVTADGVHLTCEPLEVLPLAQRYYLF</sequence>
<feature type="binding site" description="via carbamate group" evidence="7">
    <location>
        <position position="517"/>
    </location>
    <ligand>
        <name>Ni(2+)</name>
        <dbReference type="ChEBI" id="CHEBI:49786"/>
        <label>1</label>
    </ligand>
</feature>